<reference evidence="2 4" key="1">
    <citation type="submission" date="2014-01" db="EMBL/GenBank/DDBJ databases">
        <title>Sulfitobacter sp. H3 (MCCC 1A00686) Genome Sequencing.</title>
        <authorList>
            <person name="Lai Q."/>
            <person name="Hong Z."/>
        </authorList>
    </citation>
    <scope>NUCLEOTIDE SEQUENCE [LARGE SCALE GENOMIC DNA]</scope>
    <source>
        <strain evidence="2 4">H3</strain>
    </source>
</reference>
<gene>
    <name evidence="3" type="ORF">JQX14_22875</name>
    <name evidence="2" type="ORF">SUH3_06300</name>
</gene>
<feature type="domain" description="HMA" evidence="1">
    <location>
        <begin position="1"/>
        <end position="63"/>
    </location>
</feature>
<dbReference type="InterPro" id="IPR006121">
    <property type="entry name" value="HMA_dom"/>
</dbReference>
<dbReference type="EMBL" id="JAFBWN010000036">
    <property type="protein sequence ID" value="MBM2357399.1"/>
    <property type="molecule type" value="Genomic_DNA"/>
</dbReference>
<dbReference type="RefSeq" id="WP_037929722.1">
    <property type="nucleotide sequence ID" value="NZ_CP086767.1"/>
</dbReference>
<dbReference type="Proteomes" id="UP000809337">
    <property type="component" value="Unassembled WGS sequence"/>
</dbReference>
<evidence type="ECO:0000313" key="2">
    <source>
        <dbReference type="EMBL" id="KEJ94449.1"/>
    </source>
</evidence>
<reference evidence="3" key="2">
    <citation type="submission" date="2021-01" db="EMBL/GenBank/DDBJ databases">
        <title>Diatom-associated Roseobacters Show Island Model of Population Structure.</title>
        <authorList>
            <person name="Qu L."/>
            <person name="Feng X."/>
            <person name="Chen Y."/>
            <person name="Li L."/>
            <person name="Wang X."/>
            <person name="Hu Z."/>
            <person name="Wang H."/>
            <person name="Luo H."/>
        </authorList>
    </citation>
    <scope>NUCLEOTIDE SEQUENCE</scope>
    <source>
        <strain evidence="3">SM26-45</strain>
    </source>
</reference>
<dbReference type="CDD" id="cd00371">
    <property type="entry name" value="HMA"/>
    <property type="match status" value="1"/>
</dbReference>
<dbReference type="Proteomes" id="UP000027746">
    <property type="component" value="Unassembled WGS sequence"/>
</dbReference>
<dbReference type="AlphaFoldDB" id="A0A073IXF7"/>
<dbReference type="Pfam" id="PF00403">
    <property type="entry name" value="HMA"/>
    <property type="match status" value="1"/>
</dbReference>
<dbReference type="Gene3D" id="3.30.70.100">
    <property type="match status" value="1"/>
</dbReference>
<comment type="caution">
    <text evidence="2">The sequence shown here is derived from an EMBL/GenBank/DDBJ whole genome shotgun (WGS) entry which is preliminary data.</text>
</comment>
<evidence type="ECO:0000313" key="4">
    <source>
        <dbReference type="Proteomes" id="UP000027746"/>
    </source>
</evidence>
<protein>
    <submittedName>
        <fullName evidence="2">Heavy metal-binding protein</fullName>
    </submittedName>
    <submittedName>
        <fullName evidence="3">Heavy-metal-associated domain-containing protein</fullName>
    </submittedName>
</protein>
<name>A0A073IXF7_9RHOB</name>
<sequence>MFRFSVPNMSCGHCTASIQKAIMAADPDATVSCDLTARIVDVNSTLGETALAAAIRDAGYRSEKLAEVQ</sequence>
<dbReference type="InterPro" id="IPR036163">
    <property type="entry name" value="HMA_dom_sf"/>
</dbReference>
<dbReference type="EMBL" id="JAMD01000013">
    <property type="protein sequence ID" value="KEJ94449.1"/>
    <property type="molecule type" value="Genomic_DNA"/>
</dbReference>
<proteinExistence type="predicted"/>
<accession>A0A073IXF7</accession>
<dbReference type="OrthoDB" id="9801832at2"/>
<dbReference type="SUPFAM" id="SSF55008">
    <property type="entry name" value="HMA, heavy metal-associated domain"/>
    <property type="match status" value="1"/>
</dbReference>
<dbReference type="GO" id="GO:0046872">
    <property type="term" value="F:metal ion binding"/>
    <property type="evidence" value="ECO:0007669"/>
    <property type="project" value="InterPro"/>
</dbReference>
<keyword evidence="4" id="KW-1185">Reference proteome</keyword>
<dbReference type="PROSITE" id="PS50846">
    <property type="entry name" value="HMA_2"/>
    <property type="match status" value="1"/>
</dbReference>
<organism evidence="2 4">
    <name type="scientific">Pseudosulfitobacter pseudonitzschiae</name>
    <dbReference type="NCBI Taxonomy" id="1402135"/>
    <lineage>
        <taxon>Bacteria</taxon>
        <taxon>Pseudomonadati</taxon>
        <taxon>Pseudomonadota</taxon>
        <taxon>Alphaproteobacteria</taxon>
        <taxon>Rhodobacterales</taxon>
        <taxon>Roseobacteraceae</taxon>
        <taxon>Pseudosulfitobacter</taxon>
    </lineage>
</organism>
<evidence type="ECO:0000313" key="3">
    <source>
        <dbReference type="EMBL" id="MBM2357399.1"/>
    </source>
</evidence>
<evidence type="ECO:0000259" key="1">
    <source>
        <dbReference type="PROSITE" id="PS50846"/>
    </source>
</evidence>